<dbReference type="Gene3D" id="3.40.960.10">
    <property type="entry name" value="VSR Endonuclease"/>
    <property type="match status" value="1"/>
</dbReference>
<reference evidence="2" key="2">
    <citation type="submission" date="2020-09" db="EMBL/GenBank/DDBJ databases">
        <authorList>
            <person name="Sun Q."/>
            <person name="Kim S."/>
        </authorList>
    </citation>
    <scope>NUCLEOTIDE SEQUENCE</scope>
    <source>
        <strain evidence="2">KCTC 32296</strain>
    </source>
</reference>
<gene>
    <name evidence="2" type="ORF">GCM10011273_35590</name>
</gene>
<evidence type="ECO:0000313" key="2">
    <source>
        <dbReference type="EMBL" id="GGZ45859.1"/>
    </source>
</evidence>
<dbReference type="InterPro" id="IPR007569">
    <property type="entry name" value="DUF559"/>
</dbReference>
<sequence>MAQPKYALARTLRRNLTPPEYLLWQRLKLRLPDQPVFRRQHATGPYVLDFYCFKARLAVEVDGGFHNLGDQPAADAKRDLWLMQQGIMIYRVPAADVFRDVDAVADGIRLLALERLKR</sequence>
<dbReference type="InterPro" id="IPR011335">
    <property type="entry name" value="Restrct_endonuc-II-like"/>
</dbReference>
<dbReference type="PANTHER" id="PTHR38590">
    <property type="entry name" value="BLL0828 PROTEIN"/>
    <property type="match status" value="1"/>
</dbReference>
<dbReference type="Proteomes" id="UP000662572">
    <property type="component" value="Unassembled WGS sequence"/>
</dbReference>
<accession>A0A918QGD8</accession>
<organism evidence="2 3">
    <name type="scientific">Asticcacaulis endophyticus</name>
    <dbReference type="NCBI Taxonomy" id="1395890"/>
    <lineage>
        <taxon>Bacteria</taxon>
        <taxon>Pseudomonadati</taxon>
        <taxon>Pseudomonadota</taxon>
        <taxon>Alphaproteobacteria</taxon>
        <taxon>Caulobacterales</taxon>
        <taxon>Caulobacteraceae</taxon>
        <taxon>Asticcacaulis</taxon>
    </lineage>
</organism>
<dbReference type="Pfam" id="PF04480">
    <property type="entry name" value="DUF559"/>
    <property type="match status" value="1"/>
</dbReference>
<keyword evidence="3" id="KW-1185">Reference proteome</keyword>
<evidence type="ECO:0000259" key="1">
    <source>
        <dbReference type="Pfam" id="PF04480"/>
    </source>
</evidence>
<feature type="domain" description="DUF559" evidence="1">
    <location>
        <begin position="7"/>
        <end position="109"/>
    </location>
</feature>
<evidence type="ECO:0000313" key="3">
    <source>
        <dbReference type="Proteomes" id="UP000662572"/>
    </source>
</evidence>
<dbReference type="EMBL" id="BMZB01000010">
    <property type="protein sequence ID" value="GGZ45859.1"/>
    <property type="molecule type" value="Genomic_DNA"/>
</dbReference>
<dbReference type="PANTHER" id="PTHR38590:SF1">
    <property type="entry name" value="BLL0828 PROTEIN"/>
    <property type="match status" value="1"/>
</dbReference>
<dbReference type="AlphaFoldDB" id="A0A918QGD8"/>
<reference evidence="2" key="1">
    <citation type="journal article" date="2014" name="Int. J. Syst. Evol. Microbiol.">
        <title>Complete genome sequence of Corynebacterium casei LMG S-19264T (=DSM 44701T), isolated from a smear-ripened cheese.</title>
        <authorList>
            <consortium name="US DOE Joint Genome Institute (JGI-PGF)"/>
            <person name="Walter F."/>
            <person name="Albersmeier A."/>
            <person name="Kalinowski J."/>
            <person name="Ruckert C."/>
        </authorList>
    </citation>
    <scope>NUCLEOTIDE SEQUENCE</scope>
    <source>
        <strain evidence="2">KCTC 32296</strain>
    </source>
</reference>
<dbReference type="CDD" id="cd01038">
    <property type="entry name" value="Endonuclease_DUF559"/>
    <property type="match status" value="1"/>
</dbReference>
<proteinExistence type="predicted"/>
<dbReference type="RefSeq" id="WP_189489211.1">
    <property type="nucleotide sequence ID" value="NZ_BMZB01000010.1"/>
</dbReference>
<dbReference type="InterPro" id="IPR047216">
    <property type="entry name" value="Endonuclease_DUF559_bact"/>
</dbReference>
<name>A0A918QGD8_9CAUL</name>
<comment type="caution">
    <text evidence="2">The sequence shown here is derived from an EMBL/GenBank/DDBJ whole genome shotgun (WGS) entry which is preliminary data.</text>
</comment>
<dbReference type="SUPFAM" id="SSF52980">
    <property type="entry name" value="Restriction endonuclease-like"/>
    <property type="match status" value="1"/>
</dbReference>
<protein>
    <recommendedName>
        <fullName evidence="1">DUF559 domain-containing protein</fullName>
    </recommendedName>
</protein>